<reference evidence="2" key="2">
    <citation type="submission" date="2010-07" db="EMBL/GenBank/DDBJ databases">
        <authorList>
            <consortium name="The Broad Institute Genome Sequencing Platform"/>
            <consortium name="Broad Institute Genome Sequencing Center for Infectious Disease"/>
            <person name="Ma L.-J."/>
            <person name="Dead R."/>
            <person name="Young S."/>
            <person name="Zeng Q."/>
            <person name="Koehrsen M."/>
            <person name="Alvarado L."/>
            <person name="Berlin A."/>
            <person name="Chapman S.B."/>
            <person name="Chen Z."/>
            <person name="Freedman E."/>
            <person name="Gellesch M."/>
            <person name="Goldberg J."/>
            <person name="Griggs A."/>
            <person name="Gujja S."/>
            <person name="Heilman E.R."/>
            <person name="Heiman D."/>
            <person name="Hepburn T."/>
            <person name="Howarth C."/>
            <person name="Jen D."/>
            <person name="Larson L."/>
            <person name="Mehta T."/>
            <person name="Neiman D."/>
            <person name="Pearson M."/>
            <person name="Roberts A."/>
            <person name="Saif S."/>
            <person name="Shea T."/>
            <person name="Shenoy N."/>
            <person name="Sisk P."/>
            <person name="Stolte C."/>
            <person name="Sykes S."/>
            <person name="Walk T."/>
            <person name="White J."/>
            <person name="Yandava C."/>
            <person name="Haas B."/>
            <person name="Nusbaum C."/>
            <person name="Birren B."/>
        </authorList>
    </citation>
    <scope>NUCLEOTIDE SEQUENCE</scope>
    <source>
        <strain evidence="2">R3-111a-1</strain>
    </source>
</reference>
<feature type="compositionally biased region" description="Basic residues" evidence="1">
    <location>
        <begin position="146"/>
        <end position="156"/>
    </location>
</feature>
<feature type="region of interest" description="Disordered" evidence="1">
    <location>
        <begin position="482"/>
        <end position="567"/>
    </location>
</feature>
<evidence type="ECO:0000256" key="1">
    <source>
        <dbReference type="SAM" id="MobiDB-lite"/>
    </source>
</evidence>
<sequence length="904" mass="93483">MSVKISTLQHPRPGLSSPAVGMPSTADGAGNPQRVLDMETRLKLFKLGIGRVGDSTPNLPTFTTPAFEPAPSLQERRRDSLPRTDDPDPMLRSFRRSITAPPLSINIPPNRDAALVDSTGGGDDDGSASDHSSICNSPSWEDYGRKKDKKKKKKNRMTMDASALLSKRKSKAADKDAGAKPSTKLTKAGGGHRQSLQLPAPPVPPLPLASPWNNSNNNSAHGSGGIMKTTDLQVGSSPRSGLGGEFANYSSAPAGGSGAPRIPMPASMSAGSGPGGSGFVGGIRLEQEKQAAARAVLASHSQPPSHQPTPSHSRNGSLSVFPSVRSVSPSRREQSVFPGPALDSNNPPPPPPPPPPHPSQTQPRGPGVANMPAPVPPPMLQHRSTQSTNIIPPSHAADQPVQRNLGAHGRSQSLLSATASKIFHKQRPSRSCQLPSLPNGAQLPQPSPLPTPWNGSVETYAAHQQAGQWGMANPNQGYFPPQVAADYTASPDSMTAPPQQFQYTHPHQPHHDANSSSYGQQGFVRNHEHMASAGPSTPGRSPQLASAKPARDASDSSSSATSPGRSFKDKAKAMLNRTSLLPPAHPAQDRPANPPGPTITGPFNPRGTGPYFQMSSEDYHSSDSSPSPYEPQASGGSSVSSLDDASSPATTPDSSRPQSSKDVHAVVGEVVAQQGPAHDPVGGGGALPHNARAFQTSSQAGTMAVGAKSAPPRPVRPRRSSSGYSQQGGHGSSQPGRSYWAEPNSGPASAAPAPGAGGANAFIVDFDGDGSLAPPLHHQPAGPQQQQQQQAGQPGTAAARDEVGEAAATWQSIIGLGGEPEGGDDSSGQASHEESDDSAGRASTSFLPPLRHEPFIPPKSATAQAPPPPPPPPTSSRSSPAGPSAAARPTSKRPESPSTRPLPT</sequence>
<feature type="compositionally biased region" description="Low complexity" evidence="1">
    <location>
        <begin position="555"/>
        <end position="565"/>
    </location>
</feature>
<feature type="compositionally biased region" description="Basic and acidic residues" evidence="1">
    <location>
        <begin position="74"/>
        <end position="86"/>
    </location>
</feature>
<feature type="compositionally biased region" description="Low complexity" evidence="1">
    <location>
        <begin position="299"/>
        <end position="329"/>
    </location>
</feature>
<reference evidence="2" key="3">
    <citation type="submission" date="2010-09" db="EMBL/GenBank/DDBJ databases">
        <title>Annotation of Gaeumannomyces graminis var. tritici R3-111a-1.</title>
        <authorList>
            <consortium name="The Broad Institute Genome Sequencing Platform"/>
            <person name="Ma L.-J."/>
            <person name="Dead R."/>
            <person name="Young S.K."/>
            <person name="Zeng Q."/>
            <person name="Gargeya S."/>
            <person name="Fitzgerald M."/>
            <person name="Haas B."/>
            <person name="Abouelleil A."/>
            <person name="Alvarado L."/>
            <person name="Arachchi H.M."/>
            <person name="Berlin A."/>
            <person name="Brown A."/>
            <person name="Chapman S.B."/>
            <person name="Chen Z."/>
            <person name="Dunbar C."/>
            <person name="Freedman E."/>
            <person name="Gearin G."/>
            <person name="Gellesch M."/>
            <person name="Goldberg J."/>
            <person name="Griggs A."/>
            <person name="Gujja S."/>
            <person name="Heiman D."/>
            <person name="Howarth C."/>
            <person name="Larson L."/>
            <person name="Lui A."/>
            <person name="MacDonald P.J.P."/>
            <person name="Mehta T."/>
            <person name="Montmayeur A."/>
            <person name="Murphy C."/>
            <person name="Neiman D."/>
            <person name="Pearson M."/>
            <person name="Priest M."/>
            <person name="Roberts A."/>
            <person name="Saif S."/>
            <person name="Shea T."/>
            <person name="Shenoy N."/>
            <person name="Sisk P."/>
            <person name="Stolte C."/>
            <person name="Sykes S."/>
            <person name="Yandava C."/>
            <person name="Wortman J."/>
            <person name="Nusbaum C."/>
            <person name="Birren B."/>
        </authorList>
    </citation>
    <scope>NUCLEOTIDE SEQUENCE</scope>
    <source>
        <strain evidence="2">R3-111a-1</strain>
    </source>
</reference>
<dbReference type="EnsemblFungi" id="EJT68349">
    <property type="protein sequence ID" value="EJT68349"/>
    <property type="gene ID" value="GGTG_14070"/>
</dbReference>
<feature type="compositionally biased region" description="Low complexity" evidence="1">
    <location>
        <begin position="875"/>
        <end position="889"/>
    </location>
</feature>
<reference evidence="4" key="1">
    <citation type="submission" date="2010-07" db="EMBL/GenBank/DDBJ databases">
        <title>The genome sequence of Gaeumannomyces graminis var. tritici strain R3-111a-1.</title>
        <authorList>
            <consortium name="The Broad Institute Genome Sequencing Platform"/>
            <person name="Ma L.-J."/>
            <person name="Dead R."/>
            <person name="Young S."/>
            <person name="Zeng Q."/>
            <person name="Koehrsen M."/>
            <person name="Alvarado L."/>
            <person name="Berlin A."/>
            <person name="Chapman S.B."/>
            <person name="Chen Z."/>
            <person name="Freedman E."/>
            <person name="Gellesch M."/>
            <person name="Goldberg J."/>
            <person name="Griggs A."/>
            <person name="Gujja S."/>
            <person name="Heilman E.R."/>
            <person name="Heiman D."/>
            <person name="Hepburn T."/>
            <person name="Howarth C."/>
            <person name="Jen D."/>
            <person name="Larson L."/>
            <person name="Mehta T."/>
            <person name="Neiman D."/>
            <person name="Pearson M."/>
            <person name="Roberts A."/>
            <person name="Saif S."/>
            <person name="Shea T."/>
            <person name="Shenoy N."/>
            <person name="Sisk P."/>
            <person name="Stolte C."/>
            <person name="Sykes S."/>
            <person name="Walk T."/>
            <person name="White J."/>
            <person name="Yandava C."/>
            <person name="Haas B."/>
            <person name="Nusbaum C."/>
            <person name="Birren B."/>
        </authorList>
    </citation>
    <scope>NUCLEOTIDE SEQUENCE [LARGE SCALE GENOMIC DNA]</scope>
    <source>
        <strain evidence="4">R3-111a-1</strain>
    </source>
</reference>
<feature type="compositionally biased region" description="Pro residues" evidence="1">
    <location>
        <begin position="865"/>
        <end position="874"/>
    </location>
</feature>
<evidence type="ECO:0000313" key="2">
    <source>
        <dbReference type="EMBL" id="EJT68349.1"/>
    </source>
</evidence>
<dbReference type="eggNOG" id="ENOG502T8QM">
    <property type="taxonomic scope" value="Eukaryota"/>
</dbReference>
<feature type="compositionally biased region" description="Polar residues" evidence="1">
    <location>
        <begin position="490"/>
        <end position="505"/>
    </location>
</feature>
<dbReference type="RefSeq" id="XP_009230261.1">
    <property type="nucleotide sequence ID" value="XM_009231997.1"/>
</dbReference>
<feature type="compositionally biased region" description="Polar residues" evidence="1">
    <location>
        <begin position="648"/>
        <end position="658"/>
    </location>
</feature>
<dbReference type="GeneID" id="20354528"/>
<dbReference type="OrthoDB" id="10673656at2759"/>
<feature type="compositionally biased region" description="Pro residues" evidence="1">
    <location>
        <begin position="346"/>
        <end position="358"/>
    </location>
</feature>
<feature type="compositionally biased region" description="Low complexity" evidence="1">
    <location>
        <begin position="779"/>
        <end position="798"/>
    </location>
</feature>
<feature type="region of interest" description="Disordered" evidence="1">
    <location>
        <begin position="52"/>
        <end position="456"/>
    </location>
</feature>
<feature type="compositionally biased region" description="Polar residues" evidence="1">
    <location>
        <begin position="382"/>
        <end position="391"/>
    </location>
</feature>
<feature type="compositionally biased region" description="Pro residues" evidence="1">
    <location>
        <begin position="199"/>
        <end position="208"/>
    </location>
</feature>
<keyword evidence="4" id="KW-1185">Reference proteome</keyword>
<accession>J3PKL0</accession>
<feature type="compositionally biased region" description="Low complexity" evidence="1">
    <location>
        <begin position="633"/>
        <end position="647"/>
    </location>
</feature>
<evidence type="ECO:0000313" key="3">
    <source>
        <dbReference type="EnsemblFungi" id="EJT68349"/>
    </source>
</evidence>
<feature type="compositionally biased region" description="Low complexity" evidence="1">
    <location>
        <begin position="209"/>
        <end position="220"/>
    </location>
</feature>
<gene>
    <name evidence="3" type="primary">20354528</name>
    <name evidence="2" type="ORF">GGTG_14070</name>
</gene>
<evidence type="ECO:0000313" key="4">
    <source>
        <dbReference type="Proteomes" id="UP000006039"/>
    </source>
</evidence>
<organism evidence="2">
    <name type="scientific">Gaeumannomyces tritici (strain R3-111a-1)</name>
    <name type="common">Wheat and barley take-all root rot fungus</name>
    <name type="synonym">Gaeumannomyces graminis var. tritici</name>
    <dbReference type="NCBI Taxonomy" id="644352"/>
    <lineage>
        <taxon>Eukaryota</taxon>
        <taxon>Fungi</taxon>
        <taxon>Dikarya</taxon>
        <taxon>Ascomycota</taxon>
        <taxon>Pezizomycotina</taxon>
        <taxon>Sordariomycetes</taxon>
        <taxon>Sordariomycetidae</taxon>
        <taxon>Magnaporthales</taxon>
        <taxon>Magnaporthaceae</taxon>
        <taxon>Gaeumannomyces</taxon>
    </lineage>
</organism>
<dbReference type="HOGENOM" id="CLU_320794_0_0_1"/>
<reference evidence="3" key="5">
    <citation type="submission" date="2018-04" db="UniProtKB">
        <authorList>
            <consortium name="EnsemblFungi"/>
        </authorList>
    </citation>
    <scope>IDENTIFICATION</scope>
    <source>
        <strain evidence="3">R3-111a-1</strain>
    </source>
</reference>
<protein>
    <submittedName>
        <fullName evidence="2 3">Uncharacterized protein</fullName>
    </submittedName>
</protein>
<feature type="region of interest" description="Disordered" evidence="1">
    <location>
        <begin position="1"/>
        <end position="32"/>
    </location>
</feature>
<feature type="compositionally biased region" description="Polar residues" evidence="1">
    <location>
        <begin position="534"/>
        <end position="544"/>
    </location>
</feature>
<name>J3PKL0_GAET3</name>
<reference evidence="3" key="4">
    <citation type="journal article" date="2015" name="G3 (Bethesda)">
        <title>Genome sequences of three phytopathogenic species of the Magnaporthaceae family of fungi.</title>
        <authorList>
            <person name="Okagaki L.H."/>
            <person name="Nunes C.C."/>
            <person name="Sailsbery J."/>
            <person name="Clay B."/>
            <person name="Brown D."/>
            <person name="John T."/>
            <person name="Oh Y."/>
            <person name="Young N."/>
            <person name="Fitzgerald M."/>
            <person name="Haas B.J."/>
            <person name="Zeng Q."/>
            <person name="Young S."/>
            <person name="Adiconis X."/>
            <person name="Fan L."/>
            <person name="Levin J.Z."/>
            <person name="Mitchell T.K."/>
            <person name="Okubara P.A."/>
            <person name="Farman M.L."/>
            <person name="Kohn L.M."/>
            <person name="Birren B."/>
            <person name="Ma L.-J."/>
            <person name="Dean R.A."/>
        </authorList>
    </citation>
    <scope>NUCLEOTIDE SEQUENCE</scope>
    <source>
        <strain evidence="3">R3-111a-1</strain>
    </source>
</reference>
<feature type="region of interest" description="Disordered" evidence="1">
    <location>
        <begin position="581"/>
        <end position="904"/>
    </location>
</feature>
<dbReference type="AlphaFoldDB" id="J3PKL0"/>
<dbReference type="Proteomes" id="UP000006039">
    <property type="component" value="Unassembled WGS sequence"/>
</dbReference>
<dbReference type="VEuPathDB" id="FungiDB:GGTG_14070"/>
<feature type="compositionally biased region" description="Polar residues" evidence="1">
    <location>
        <begin position="410"/>
        <end position="419"/>
    </location>
</feature>
<proteinExistence type="predicted"/>
<feature type="compositionally biased region" description="Polar residues" evidence="1">
    <location>
        <begin position="230"/>
        <end position="239"/>
    </location>
</feature>
<dbReference type="EMBL" id="GL385516">
    <property type="protein sequence ID" value="EJT68349.1"/>
    <property type="molecule type" value="Genomic_DNA"/>
</dbReference>
<feature type="compositionally biased region" description="Low complexity" evidence="1">
    <location>
        <begin position="60"/>
        <end position="71"/>
    </location>
</feature>
<feature type="compositionally biased region" description="Low complexity" evidence="1">
    <location>
        <begin position="732"/>
        <end position="754"/>
    </location>
</feature>
<feature type="compositionally biased region" description="Gly residues" evidence="1">
    <location>
        <begin position="272"/>
        <end position="281"/>
    </location>
</feature>